<comment type="subcellular location">
    <subcellularLocation>
        <location evidence="1">Membrane</location>
    </subcellularLocation>
    <subcellularLocation>
        <location evidence="5">Mitochondrion inner membrane</location>
        <topology evidence="5">Multi-pass membrane protein</topology>
    </subcellularLocation>
</comment>
<dbReference type="InterPro" id="IPR002994">
    <property type="entry name" value="Surf1/Shy1"/>
</dbReference>
<evidence type="ECO:0000256" key="1">
    <source>
        <dbReference type="ARBA" id="ARBA00004370"/>
    </source>
</evidence>
<evidence type="ECO:0000256" key="2">
    <source>
        <dbReference type="ARBA" id="ARBA00022692"/>
    </source>
</evidence>
<keyword evidence="5" id="KW-0999">Mitochondrion inner membrane</keyword>
<comment type="function">
    <text evidence="5">Probably involved in the biogenesis of the COX complex.</text>
</comment>
<evidence type="ECO:0000313" key="6">
    <source>
        <dbReference type="EMBL" id="KAF9786198.1"/>
    </source>
</evidence>
<reference evidence="6" key="2">
    <citation type="submission" date="2020-11" db="EMBL/GenBank/DDBJ databases">
        <authorList>
            <consortium name="DOE Joint Genome Institute"/>
            <person name="Kuo A."/>
            <person name="Miyauchi S."/>
            <person name="Kiss E."/>
            <person name="Drula E."/>
            <person name="Kohler A."/>
            <person name="Sanchez-Garcia M."/>
            <person name="Andreopoulos B."/>
            <person name="Barry K.W."/>
            <person name="Bonito G."/>
            <person name="Buee M."/>
            <person name="Carver A."/>
            <person name="Chen C."/>
            <person name="Cichocki N."/>
            <person name="Clum A."/>
            <person name="Culley D."/>
            <person name="Crous P.W."/>
            <person name="Fauchery L."/>
            <person name="Girlanda M."/>
            <person name="Hayes R."/>
            <person name="Keri Z."/>
            <person name="Labutti K."/>
            <person name="Lipzen A."/>
            <person name="Lombard V."/>
            <person name="Magnuson J."/>
            <person name="Maillard F."/>
            <person name="Morin E."/>
            <person name="Murat C."/>
            <person name="Nolan M."/>
            <person name="Ohm R."/>
            <person name="Pangilinan J."/>
            <person name="Pereira M."/>
            <person name="Perotto S."/>
            <person name="Peter M."/>
            <person name="Riley R."/>
            <person name="Sitrit Y."/>
            <person name="Stielow B."/>
            <person name="Szollosi G."/>
            <person name="Zifcakova L."/>
            <person name="Stursova M."/>
            <person name="Spatafora J.W."/>
            <person name="Tedersoo L."/>
            <person name="Vaario L.-M."/>
            <person name="Yamada A."/>
            <person name="Yan M."/>
            <person name="Wang P."/>
            <person name="Xu J."/>
            <person name="Bruns T."/>
            <person name="Baldrian P."/>
            <person name="Vilgalys R."/>
            <person name="Henrissat B."/>
            <person name="Grigoriev I.V."/>
            <person name="Hibbett D."/>
            <person name="Nagy L.G."/>
            <person name="Martin F.M."/>
        </authorList>
    </citation>
    <scope>NUCLEOTIDE SEQUENCE</scope>
    <source>
        <strain evidence="6">UH-Tt-Lm1</strain>
    </source>
</reference>
<dbReference type="PANTHER" id="PTHR23427">
    <property type="entry name" value="SURFEIT LOCUS PROTEIN"/>
    <property type="match status" value="1"/>
</dbReference>
<dbReference type="EMBL" id="WIUZ02000006">
    <property type="protein sequence ID" value="KAF9786198.1"/>
    <property type="molecule type" value="Genomic_DNA"/>
</dbReference>
<name>A0A9P6HIN8_9AGAM</name>
<protein>
    <recommendedName>
        <fullName evidence="5">SURF1-like protein</fullName>
    </recommendedName>
</protein>
<evidence type="ECO:0000256" key="3">
    <source>
        <dbReference type="ARBA" id="ARBA00022989"/>
    </source>
</evidence>
<dbReference type="AlphaFoldDB" id="A0A9P6HIN8"/>
<comment type="caution">
    <text evidence="5">Lacks conserved residue(s) required for the propagation of feature annotation.</text>
</comment>
<dbReference type="CDD" id="cd06662">
    <property type="entry name" value="SURF1"/>
    <property type="match status" value="1"/>
</dbReference>
<dbReference type="OrthoDB" id="10040024at2759"/>
<dbReference type="Proteomes" id="UP000736335">
    <property type="component" value="Unassembled WGS sequence"/>
</dbReference>
<keyword evidence="5" id="KW-0496">Mitochondrion</keyword>
<comment type="similarity">
    <text evidence="5">Belongs to the SURF1 family.</text>
</comment>
<comment type="caution">
    <text evidence="6">The sequence shown here is derived from an EMBL/GenBank/DDBJ whole genome shotgun (WGS) entry which is preliminary data.</text>
</comment>
<feature type="non-terminal residue" evidence="6">
    <location>
        <position position="1"/>
    </location>
</feature>
<keyword evidence="4 5" id="KW-0472">Membrane</keyword>
<evidence type="ECO:0000256" key="5">
    <source>
        <dbReference type="RuleBase" id="RU363076"/>
    </source>
</evidence>
<organism evidence="6 7">
    <name type="scientific">Thelephora terrestris</name>
    <dbReference type="NCBI Taxonomy" id="56493"/>
    <lineage>
        <taxon>Eukaryota</taxon>
        <taxon>Fungi</taxon>
        <taxon>Dikarya</taxon>
        <taxon>Basidiomycota</taxon>
        <taxon>Agaricomycotina</taxon>
        <taxon>Agaricomycetes</taxon>
        <taxon>Thelephorales</taxon>
        <taxon>Thelephoraceae</taxon>
        <taxon>Thelephora</taxon>
    </lineage>
</organism>
<dbReference type="PROSITE" id="PS50895">
    <property type="entry name" value="SURF1"/>
    <property type="match status" value="1"/>
</dbReference>
<dbReference type="Pfam" id="PF02104">
    <property type="entry name" value="SURF1"/>
    <property type="match status" value="1"/>
</dbReference>
<keyword evidence="2 5" id="KW-0812">Transmembrane</keyword>
<proteinExistence type="inferred from homology"/>
<dbReference type="PANTHER" id="PTHR23427:SF2">
    <property type="entry name" value="SURFEIT LOCUS PROTEIN 1"/>
    <property type="match status" value="1"/>
</dbReference>
<reference evidence="6" key="1">
    <citation type="journal article" date="2020" name="Nat. Commun.">
        <title>Large-scale genome sequencing of mycorrhizal fungi provides insights into the early evolution of symbiotic traits.</title>
        <authorList>
            <person name="Miyauchi S."/>
            <person name="Kiss E."/>
            <person name="Kuo A."/>
            <person name="Drula E."/>
            <person name="Kohler A."/>
            <person name="Sanchez-Garcia M."/>
            <person name="Morin E."/>
            <person name="Andreopoulos B."/>
            <person name="Barry K.W."/>
            <person name="Bonito G."/>
            <person name="Buee M."/>
            <person name="Carver A."/>
            <person name="Chen C."/>
            <person name="Cichocki N."/>
            <person name="Clum A."/>
            <person name="Culley D."/>
            <person name="Crous P.W."/>
            <person name="Fauchery L."/>
            <person name="Girlanda M."/>
            <person name="Hayes R.D."/>
            <person name="Keri Z."/>
            <person name="LaButti K."/>
            <person name="Lipzen A."/>
            <person name="Lombard V."/>
            <person name="Magnuson J."/>
            <person name="Maillard F."/>
            <person name="Murat C."/>
            <person name="Nolan M."/>
            <person name="Ohm R.A."/>
            <person name="Pangilinan J."/>
            <person name="Pereira M.F."/>
            <person name="Perotto S."/>
            <person name="Peter M."/>
            <person name="Pfister S."/>
            <person name="Riley R."/>
            <person name="Sitrit Y."/>
            <person name="Stielow J.B."/>
            <person name="Szollosi G."/>
            <person name="Zifcakova L."/>
            <person name="Stursova M."/>
            <person name="Spatafora J.W."/>
            <person name="Tedersoo L."/>
            <person name="Vaario L.M."/>
            <person name="Yamada A."/>
            <person name="Yan M."/>
            <person name="Wang P."/>
            <person name="Xu J."/>
            <person name="Bruns T."/>
            <person name="Baldrian P."/>
            <person name="Vilgalys R."/>
            <person name="Dunand C."/>
            <person name="Henrissat B."/>
            <person name="Grigoriev I.V."/>
            <person name="Hibbett D."/>
            <person name="Nagy L.G."/>
            <person name="Martin F.M."/>
        </authorList>
    </citation>
    <scope>NUCLEOTIDE SEQUENCE</scope>
    <source>
        <strain evidence="6">UH-Tt-Lm1</strain>
    </source>
</reference>
<evidence type="ECO:0000313" key="7">
    <source>
        <dbReference type="Proteomes" id="UP000736335"/>
    </source>
</evidence>
<sequence>MLSFFRSTFFRRSAGHFRRAGVRRESTTATPQLLGQKARRYPWLTPTMVLVGVMPFFTFALGTWQVQRLKWKVDLIDELEEKLRREPLMLPPKINLAIIPEFVYRKVLMSGKWDYDHTIIVGPRTRDGTAGYHIIMPLIRSNGTTVLVDRGFVSKEAFDKFTKATRTTDEASIQGMLRVSQVRNAFTPDNHPEKGEWYWIDVDAMAEHAGGEKANVQPVLVEEIFEGHAGQAAARLKEGIPVGKSPVVEMRNSHMSYVITWYSLSAFTTLMFIRLLARQRRAHARMPR</sequence>
<keyword evidence="3 5" id="KW-1133">Transmembrane helix</keyword>
<accession>A0A9P6HIN8</accession>
<dbReference type="GO" id="GO:0033617">
    <property type="term" value="P:mitochondrial respiratory chain complex IV assembly"/>
    <property type="evidence" value="ECO:0007669"/>
    <property type="project" value="TreeGrafter"/>
</dbReference>
<evidence type="ECO:0000256" key="4">
    <source>
        <dbReference type="ARBA" id="ARBA00023136"/>
    </source>
</evidence>
<gene>
    <name evidence="6" type="ORF">BJ322DRAFT_1058489</name>
</gene>
<dbReference type="GO" id="GO:0005743">
    <property type="term" value="C:mitochondrial inner membrane"/>
    <property type="evidence" value="ECO:0007669"/>
    <property type="project" value="UniProtKB-SubCell"/>
</dbReference>
<feature type="transmembrane region" description="Helical" evidence="5">
    <location>
        <begin position="259"/>
        <end position="277"/>
    </location>
</feature>
<keyword evidence="7" id="KW-1185">Reference proteome</keyword>
<dbReference type="InterPro" id="IPR045214">
    <property type="entry name" value="Surf1/Surf4"/>
</dbReference>